<organism evidence="2">
    <name type="scientific">Melampsora larici-populina (strain 98AG31 / pathotype 3-4-7)</name>
    <name type="common">Poplar leaf rust fungus</name>
    <dbReference type="NCBI Taxonomy" id="747676"/>
    <lineage>
        <taxon>Eukaryota</taxon>
        <taxon>Fungi</taxon>
        <taxon>Dikarya</taxon>
        <taxon>Basidiomycota</taxon>
        <taxon>Pucciniomycotina</taxon>
        <taxon>Pucciniomycetes</taxon>
        <taxon>Pucciniales</taxon>
        <taxon>Melampsoraceae</taxon>
        <taxon>Melampsora</taxon>
    </lineage>
</organism>
<evidence type="ECO:0008006" key="3">
    <source>
        <dbReference type="Google" id="ProtNLM"/>
    </source>
</evidence>
<keyword evidence="2" id="KW-1185">Reference proteome</keyword>
<gene>
    <name evidence="1" type="ORF">MELLADRAFT_101861</name>
</gene>
<name>F4R552_MELLP</name>
<dbReference type="KEGG" id="mlr:MELLADRAFT_101861"/>
<dbReference type="EMBL" id="GL883091">
    <property type="protein sequence ID" value="EGG12327.1"/>
    <property type="molecule type" value="Genomic_DNA"/>
</dbReference>
<dbReference type="GeneID" id="18921504"/>
<protein>
    <recommendedName>
        <fullName evidence="3">F-box domain-containing protein</fullName>
    </recommendedName>
</protein>
<dbReference type="Proteomes" id="UP000001072">
    <property type="component" value="Unassembled WGS sequence"/>
</dbReference>
<accession>F4R552</accession>
<dbReference type="RefSeq" id="XP_007404702.1">
    <property type="nucleotide sequence ID" value="XM_007404640.1"/>
</dbReference>
<dbReference type="AlphaFoldDB" id="F4R552"/>
<dbReference type="HOGENOM" id="CLU_032925_1_1_1"/>
<dbReference type="VEuPathDB" id="FungiDB:MELLADRAFT_101861"/>
<dbReference type="InParanoid" id="F4R552"/>
<sequence length="445" mass="50927">MAHIHCLPLEVVDLILFYFVKDFEETWKNSRNSAKQAPVPDHLLLELLNLRLLGKSWALRVLPYAYQNLHFSSALKMNSFVETWNNSATISTMARLSRLSFDQITCPDLDCEFGSDRVNIGSLASYRIDFEKDNFNYKSIILEDIEEIIKFCGQTLAGLKFSFKAGAGFTPNIIELIKEVKGLRVLIIEANPYGVRQNHSKSIRALLNVTAGLESLSLDIGSIGTLDLSEEALPRLKHLSAACDTNDLGAITELCETRGRNISCLEYLTHPDCDRAAKVILALQNSLEVLFIESIPNRVPAEISDWHFPKLKIIRSINSTIESPSLAWLQLGFVKNMRIYVTDYWSSKKYWRKGLKALKGKELKRPVGFNNIVFITGKEQDLEENKELKRIFGYHQIRCHFIQQLDYVELEADWDHGIWDLTGVRGIRETDHALCARWYRDLNQE</sequence>
<evidence type="ECO:0000313" key="1">
    <source>
        <dbReference type="EMBL" id="EGG12327.1"/>
    </source>
</evidence>
<reference evidence="2" key="1">
    <citation type="journal article" date="2011" name="Proc. Natl. Acad. Sci. U.S.A.">
        <title>Obligate biotrophy features unraveled by the genomic analysis of rust fungi.</title>
        <authorList>
            <person name="Duplessis S."/>
            <person name="Cuomo C.A."/>
            <person name="Lin Y.-C."/>
            <person name="Aerts A."/>
            <person name="Tisserant E."/>
            <person name="Veneault-Fourrey C."/>
            <person name="Joly D.L."/>
            <person name="Hacquard S."/>
            <person name="Amselem J."/>
            <person name="Cantarel B.L."/>
            <person name="Chiu R."/>
            <person name="Coutinho P.M."/>
            <person name="Feau N."/>
            <person name="Field M."/>
            <person name="Frey P."/>
            <person name="Gelhaye E."/>
            <person name="Goldberg J."/>
            <person name="Grabherr M.G."/>
            <person name="Kodira C.D."/>
            <person name="Kohler A."/>
            <person name="Kuees U."/>
            <person name="Lindquist E.A."/>
            <person name="Lucas S.M."/>
            <person name="Mago R."/>
            <person name="Mauceli E."/>
            <person name="Morin E."/>
            <person name="Murat C."/>
            <person name="Pangilinan J.L."/>
            <person name="Park R."/>
            <person name="Pearson M."/>
            <person name="Quesneville H."/>
            <person name="Rouhier N."/>
            <person name="Sakthikumar S."/>
            <person name="Salamov A.A."/>
            <person name="Schmutz J."/>
            <person name="Selles B."/>
            <person name="Shapiro H."/>
            <person name="Tanguay P."/>
            <person name="Tuskan G.A."/>
            <person name="Henrissat B."/>
            <person name="Van de Peer Y."/>
            <person name="Rouze P."/>
            <person name="Ellis J.G."/>
            <person name="Dodds P.N."/>
            <person name="Schein J.E."/>
            <person name="Zhong S."/>
            <person name="Hamelin R.C."/>
            <person name="Grigoriev I.V."/>
            <person name="Szabo L.J."/>
            <person name="Martin F."/>
        </authorList>
    </citation>
    <scope>NUCLEOTIDE SEQUENCE [LARGE SCALE GENOMIC DNA]</scope>
    <source>
        <strain evidence="2">98AG31 / pathotype 3-4-7</strain>
    </source>
</reference>
<proteinExistence type="predicted"/>
<evidence type="ECO:0000313" key="2">
    <source>
        <dbReference type="Proteomes" id="UP000001072"/>
    </source>
</evidence>